<dbReference type="Pfam" id="PF00106">
    <property type="entry name" value="adh_short"/>
    <property type="match status" value="1"/>
</dbReference>
<keyword evidence="1" id="KW-0560">Oxidoreductase</keyword>
<dbReference type="PRINTS" id="PR00081">
    <property type="entry name" value="GDHRDH"/>
</dbReference>
<evidence type="ECO:0000256" key="1">
    <source>
        <dbReference type="ARBA" id="ARBA00023002"/>
    </source>
</evidence>
<gene>
    <name evidence="2" type="ORF">SAMD00023353_2901280</name>
</gene>
<dbReference type="GO" id="GO:0016491">
    <property type="term" value="F:oxidoreductase activity"/>
    <property type="evidence" value="ECO:0007669"/>
    <property type="project" value="UniProtKB-KW"/>
</dbReference>
<sequence>MSLRLESKAAFEGTTLGFLCRQFTRHKPTPATIQLTDQVAIVTGSNVGLGLEACRQLLELGLSHLIMAVRSQARGDAAALKLLREFPDAKILVWTIDMESYGSIVAFSDRCRTLPRLDIAILNAGIMKSPFTIVPATEHETMLQVNYLSTALLGILLLPILKARKGATGNTRPPVLTFVASDRAYQVDIETKGPVLQQLDRPEHFTQFEWYGKSKLLSTLFVSKLAELVDADDVLVNMANPGMTKGTEFFRGVPSFILPIISLGQFLLARSTEVAASIYVDAVAARGKESHGSFLSDWAIKPYPLICYKPEGRRVRDRLWEETMTELKFAGASSIIENLKSSAKK</sequence>
<evidence type="ECO:0000313" key="3">
    <source>
        <dbReference type="Proteomes" id="UP000054516"/>
    </source>
</evidence>
<dbReference type="InterPro" id="IPR036291">
    <property type="entry name" value="NAD(P)-bd_dom_sf"/>
</dbReference>
<dbReference type="OMA" id="VNFPNPG"/>
<keyword evidence="3" id="KW-1185">Reference proteome</keyword>
<dbReference type="Proteomes" id="UP000054516">
    <property type="component" value="Unassembled WGS sequence"/>
</dbReference>
<name>A0A1W2TJQ2_ROSNE</name>
<dbReference type="PANTHER" id="PTHR43157:SF35">
    <property type="entry name" value="DEHYDROGENASE_REDUCTASE FAMILY PROTEIN, PUTATIVE-RELATED"/>
    <property type="match status" value="1"/>
</dbReference>
<dbReference type="Gene3D" id="3.40.50.720">
    <property type="entry name" value="NAD(P)-binding Rossmann-like Domain"/>
    <property type="match status" value="1"/>
</dbReference>
<reference evidence="2" key="1">
    <citation type="submission" date="2016-03" db="EMBL/GenBank/DDBJ databases">
        <title>Draft genome sequence of Rosellinia necatrix.</title>
        <authorList>
            <person name="Kanematsu S."/>
        </authorList>
    </citation>
    <scope>NUCLEOTIDE SEQUENCE [LARGE SCALE GENOMIC DNA]</scope>
    <source>
        <strain evidence="2">W97</strain>
    </source>
</reference>
<dbReference type="AlphaFoldDB" id="A0A1W2TJQ2"/>
<evidence type="ECO:0000313" key="2">
    <source>
        <dbReference type="EMBL" id="GAP88447.1"/>
    </source>
</evidence>
<dbReference type="OrthoDB" id="542013at2759"/>
<proteinExistence type="predicted"/>
<organism evidence="2">
    <name type="scientific">Rosellinia necatrix</name>
    <name type="common">White root-rot fungus</name>
    <dbReference type="NCBI Taxonomy" id="77044"/>
    <lineage>
        <taxon>Eukaryota</taxon>
        <taxon>Fungi</taxon>
        <taxon>Dikarya</taxon>
        <taxon>Ascomycota</taxon>
        <taxon>Pezizomycotina</taxon>
        <taxon>Sordariomycetes</taxon>
        <taxon>Xylariomycetidae</taxon>
        <taxon>Xylariales</taxon>
        <taxon>Xylariaceae</taxon>
        <taxon>Rosellinia</taxon>
    </lineage>
</organism>
<dbReference type="InterPro" id="IPR002347">
    <property type="entry name" value="SDR_fam"/>
</dbReference>
<protein>
    <submittedName>
        <fullName evidence="2">Putative retinol dehydrogenase 12</fullName>
    </submittedName>
</protein>
<accession>A0A1W2TJQ2</accession>
<dbReference type="PANTHER" id="PTHR43157">
    <property type="entry name" value="PHOSPHATIDYLINOSITOL-GLYCAN BIOSYNTHESIS CLASS F PROTEIN-RELATED"/>
    <property type="match status" value="1"/>
</dbReference>
<dbReference type="SUPFAM" id="SSF51735">
    <property type="entry name" value="NAD(P)-binding Rossmann-fold domains"/>
    <property type="match status" value="1"/>
</dbReference>
<dbReference type="STRING" id="77044.A0A1W2TJQ2"/>
<dbReference type="EMBL" id="DF977474">
    <property type="protein sequence ID" value="GAP88447.1"/>
    <property type="molecule type" value="Genomic_DNA"/>
</dbReference>